<feature type="compositionally biased region" description="Acidic residues" evidence="1">
    <location>
        <begin position="148"/>
        <end position="157"/>
    </location>
</feature>
<evidence type="ECO:0000256" key="1">
    <source>
        <dbReference type="SAM" id="MobiDB-lite"/>
    </source>
</evidence>
<gene>
    <name evidence="2" type="ORF">CRG98_007747</name>
</gene>
<dbReference type="AlphaFoldDB" id="A0A2I0KTV5"/>
<sequence length="157" mass="17868">MAVLYKKLRNLKRHLKDFNRSKFGDVHKRVADLKAQLAQVQAFILGSDSVSSDMIKKEIDLRVELLQAIDKEEKLLKQKLRVAWLQAGDQNTSFFHKAVKARTARTVEARNSLSESRNYGLTKLQARRRLGTTEQEEMAESSPRTIGDLDESEIGLG</sequence>
<evidence type="ECO:0000313" key="2">
    <source>
        <dbReference type="EMBL" id="PKI71888.1"/>
    </source>
</evidence>
<name>A0A2I0KTV5_PUNGR</name>
<accession>A0A2I0KTV5</accession>
<reference evidence="2 3" key="1">
    <citation type="submission" date="2017-11" db="EMBL/GenBank/DDBJ databases">
        <title>De-novo sequencing of pomegranate (Punica granatum L.) genome.</title>
        <authorList>
            <person name="Akparov Z."/>
            <person name="Amiraslanov A."/>
            <person name="Hajiyeva S."/>
            <person name="Abbasov M."/>
            <person name="Kaur K."/>
            <person name="Hamwieh A."/>
            <person name="Solovyev V."/>
            <person name="Salamov A."/>
            <person name="Braich B."/>
            <person name="Kosarev P."/>
            <person name="Mahmoud A."/>
            <person name="Hajiyev E."/>
            <person name="Babayeva S."/>
            <person name="Izzatullayeva V."/>
            <person name="Mammadov A."/>
            <person name="Mammadov A."/>
            <person name="Sharifova S."/>
            <person name="Ojaghi J."/>
            <person name="Eynullazada K."/>
            <person name="Bayramov B."/>
            <person name="Abdulazimova A."/>
            <person name="Shahmuradov I."/>
        </authorList>
    </citation>
    <scope>NUCLEOTIDE SEQUENCE [LARGE SCALE GENOMIC DNA]</scope>
    <source>
        <strain evidence="3">cv. AG2017</strain>
        <tissue evidence="2">Leaf</tissue>
    </source>
</reference>
<comment type="caution">
    <text evidence="2">The sequence shown here is derived from an EMBL/GenBank/DDBJ whole genome shotgun (WGS) entry which is preliminary data.</text>
</comment>
<proteinExistence type="predicted"/>
<feature type="region of interest" description="Disordered" evidence="1">
    <location>
        <begin position="124"/>
        <end position="157"/>
    </location>
</feature>
<protein>
    <submittedName>
        <fullName evidence="2">Uncharacterized protein</fullName>
    </submittedName>
</protein>
<dbReference type="Proteomes" id="UP000233551">
    <property type="component" value="Unassembled WGS sequence"/>
</dbReference>
<evidence type="ECO:0000313" key="3">
    <source>
        <dbReference type="Proteomes" id="UP000233551"/>
    </source>
</evidence>
<keyword evidence="3" id="KW-1185">Reference proteome</keyword>
<dbReference type="STRING" id="22663.A0A2I0KTV5"/>
<dbReference type="EMBL" id="PGOL01000355">
    <property type="protein sequence ID" value="PKI71888.1"/>
    <property type="molecule type" value="Genomic_DNA"/>
</dbReference>
<organism evidence="2 3">
    <name type="scientific">Punica granatum</name>
    <name type="common">Pomegranate</name>
    <dbReference type="NCBI Taxonomy" id="22663"/>
    <lineage>
        <taxon>Eukaryota</taxon>
        <taxon>Viridiplantae</taxon>
        <taxon>Streptophyta</taxon>
        <taxon>Embryophyta</taxon>
        <taxon>Tracheophyta</taxon>
        <taxon>Spermatophyta</taxon>
        <taxon>Magnoliopsida</taxon>
        <taxon>eudicotyledons</taxon>
        <taxon>Gunneridae</taxon>
        <taxon>Pentapetalae</taxon>
        <taxon>rosids</taxon>
        <taxon>malvids</taxon>
        <taxon>Myrtales</taxon>
        <taxon>Lythraceae</taxon>
        <taxon>Punica</taxon>
    </lineage>
</organism>